<keyword evidence="3" id="KW-0804">Transcription</keyword>
<organism evidence="5 6">
    <name type="scientific">Aureimonas altamirensis DSM 21988</name>
    <dbReference type="NCBI Taxonomy" id="1121026"/>
    <lineage>
        <taxon>Bacteria</taxon>
        <taxon>Pseudomonadati</taxon>
        <taxon>Pseudomonadota</taxon>
        <taxon>Alphaproteobacteria</taxon>
        <taxon>Hyphomicrobiales</taxon>
        <taxon>Aurantimonadaceae</taxon>
        <taxon>Aureimonas</taxon>
    </lineage>
</organism>
<comment type="caution">
    <text evidence="5">The sequence shown here is derived from an EMBL/GenBank/DDBJ whole genome shotgun (WGS) entry which is preliminary data.</text>
</comment>
<accession>A0ABY1IPH4</accession>
<dbReference type="PANTHER" id="PTHR33204">
    <property type="entry name" value="TRANSCRIPTIONAL REGULATOR, MARR FAMILY"/>
    <property type="match status" value="1"/>
</dbReference>
<evidence type="ECO:0000256" key="1">
    <source>
        <dbReference type="ARBA" id="ARBA00023015"/>
    </source>
</evidence>
<dbReference type="PROSITE" id="PS51118">
    <property type="entry name" value="HTH_HXLR"/>
    <property type="match status" value="1"/>
</dbReference>
<dbReference type="Pfam" id="PF01638">
    <property type="entry name" value="HxlR"/>
    <property type="match status" value="1"/>
</dbReference>
<name>A0ABY1IPH4_9HYPH</name>
<keyword evidence="6" id="KW-1185">Reference proteome</keyword>
<evidence type="ECO:0000313" key="6">
    <source>
        <dbReference type="Proteomes" id="UP000184290"/>
    </source>
</evidence>
<dbReference type="InterPro" id="IPR036390">
    <property type="entry name" value="WH_DNA-bd_sf"/>
</dbReference>
<evidence type="ECO:0000313" key="5">
    <source>
        <dbReference type="EMBL" id="SHJ77684.1"/>
    </source>
</evidence>
<sequence>MRPGMAEQTTDRAVTSRVVLDQIADKWSILVLGALCPAPLRFNALKRSLDGITQAALTQTLRRLERNGIVERTVVSASPIAVQYAISPLGRSLEPLFQAIDDWTRKSLWQVEAARRRFDGLAPVGADDGDRSRGE</sequence>
<proteinExistence type="predicted"/>
<keyword evidence="2" id="KW-0238">DNA-binding</keyword>
<keyword evidence="1" id="KW-0805">Transcription regulation</keyword>
<dbReference type="SUPFAM" id="SSF46785">
    <property type="entry name" value="Winged helix' DNA-binding domain"/>
    <property type="match status" value="1"/>
</dbReference>
<dbReference type="EMBL" id="FQZC01000004">
    <property type="protein sequence ID" value="SHJ77684.1"/>
    <property type="molecule type" value="Genomic_DNA"/>
</dbReference>
<dbReference type="InterPro" id="IPR036388">
    <property type="entry name" value="WH-like_DNA-bd_sf"/>
</dbReference>
<dbReference type="Proteomes" id="UP000184290">
    <property type="component" value="Unassembled WGS sequence"/>
</dbReference>
<dbReference type="PANTHER" id="PTHR33204:SF18">
    <property type="entry name" value="TRANSCRIPTIONAL REGULATORY PROTEIN"/>
    <property type="match status" value="1"/>
</dbReference>
<evidence type="ECO:0000256" key="2">
    <source>
        <dbReference type="ARBA" id="ARBA00023125"/>
    </source>
</evidence>
<gene>
    <name evidence="5" type="ORF">SAMN02745911_3292</name>
</gene>
<protein>
    <submittedName>
        <fullName evidence="5">Transcriptional regulator, HxlR family</fullName>
    </submittedName>
</protein>
<feature type="domain" description="HTH hxlR-type" evidence="4">
    <location>
        <begin position="14"/>
        <end position="112"/>
    </location>
</feature>
<evidence type="ECO:0000259" key="4">
    <source>
        <dbReference type="PROSITE" id="PS51118"/>
    </source>
</evidence>
<reference evidence="5 6" key="1">
    <citation type="submission" date="2016-11" db="EMBL/GenBank/DDBJ databases">
        <authorList>
            <person name="Varghese N."/>
            <person name="Submissions S."/>
        </authorList>
    </citation>
    <scope>NUCLEOTIDE SEQUENCE [LARGE SCALE GENOMIC DNA]</scope>
    <source>
        <strain evidence="5 6">DSM 21988</strain>
    </source>
</reference>
<dbReference type="InterPro" id="IPR002577">
    <property type="entry name" value="HTH_HxlR"/>
</dbReference>
<evidence type="ECO:0000256" key="3">
    <source>
        <dbReference type="ARBA" id="ARBA00023163"/>
    </source>
</evidence>
<dbReference type="Gene3D" id="1.10.10.10">
    <property type="entry name" value="Winged helix-like DNA-binding domain superfamily/Winged helix DNA-binding domain"/>
    <property type="match status" value="1"/>
</dbReference>